<feature type="transmembrane region" description="Helical" evidence="1">
    <location>
        <begin position="45"/>
        <end position="71"/>
    </location>
</feature>
<comment type="caution">
    <text evidence="2">The sequence shown here is derived from an EMBL/GenBank/DDBJ whole genome shotgun (WGS) entry which is preliminary data.</text>
</comment>
<organism evidence="2 3">
    <name type="scientific">Protopolystoma xenopodis</name>
    <dbReference type="NCBI Taxonomy" id="117903"/>
    <lineage>
        <taxon>Eukaryota</taxon>
        <taxon>Metazoa</taxon>
        <taxon>Spiralia</taxon>
        <taxon>Lophotrochozoa</taxon>
        <taxon>Platyhelminthes</taxon>
        <taxon>Monogenea</taxon>
        <taxon>Polyopisthocotylea</taxon>
        <taxon>Polystomatidea</taxon>
        <taxon>Polystomatidae</taxon>
        <taxon>Protopolystoma</taxon>
    </lineage>
</organism>
<dbReference type="AlphaFoldDB" id="A0A448WHH9"/>
<dbReference type="Proteomes" id="UP000784294">
    <property type="component" value="Unassembled WGS sequence"/>
</dbReference>
<keyword evidence="1" id="KW-0472">Membrane</keyword>
<name>A0A448WHH9_9PLAT</name>
<sequence length="140" mass="15695">MILEGTIPAGYPDARICVDNITSYTEPCSALEPVVAKREFNFTRYFIFISLGALLLGLTVPILFLLVLICICRRRHKLSNSAYANGKLFSTNLWYYIGGKEIAEEPASMRTANTLPRSEIPSSGFHRYGNHFPAPHLMLI</sequence>
<protein>
    <recommendedName>
        <fullName evidence="4">MAM domain-containing protein</fullName>
    </recommendedName>
</protein>
<dbReference type="OrthoDB" id="6279422at2759"/>
<evidence type="ECO:0000313" key="3">
    <source>
        <dbReference type="Proteomes" id="UP000784294"/>
    </source>
</evidence>
<keyword evidence="1" id="KW-0812">Transmembrane</keyword>
<gene>
    <name evidence="2" type="ORF">PXEA_LOCUS5304</name>
</gene>
<evidence type="ECO:0000256" key="1">
    <source>
        <dbReference type="SAM" id="Phobius"/>
    </source>
</evidence>
<evidence type="ECO:0000313" key="2">
    <source>
        <dbReference type="EMBL" id="VEL11864.1"/>
    </source>
</evidence>
<dbReference type="EMBL" id="CAAALY010013086">
    <property type="protein sequence ID" value="VEL11864.1"/>
    <property type="molecule type" value="Genomic_DNA"/>
</dbReference>
<reference evidence="2" key="1">
    <citation type="submission" date="2018-11" db="EMBL/GenBank/DDBJ databases">
        <authorList>
            <consortium name="Pathogen Informatics"/>
        </authorList>
    </citation>
    <scope>NUCLEOTIDE SEQUENCE</scope>
</reference>
<keyword evidence="3" id="KW-1185">Reference proteome</keyword>
<accession>A0A448WHH9</accession>
<evidence type="ECO:0008006" key="4">
    <source>
        <dbReference type="Google" id="ProtNLM"/>
    </source>
</evidence>
<proteinExistence type="predicted"/>
<keyword evidence="1" id="KW-1133">Transmembrane helix</keyword>